<evidence type="ECO:0000313" key="1">
    <source>
        <dbReference type="EMBL" id="MCV9886913.1"/>
    </source>
</evidence>
<accession>A0ABT3DJ67</accession>
<dbReference type="RefSeq" id="WP_264143413.1">
    <property type="nucleotide sequence ID" value="NZ_JAOYEY010000043.1"/>
</dbReference>
<dbReference type="EMBL" id="JAOYEY010000043">
    <property type="protein sequence ID" value="MCV9886913.1"/>
    <property type="molecule type" value="Genomic_DNA"/>
</dbReference>
<dbReference type="InterPro" id="IPR023162">
    <property type="entry name" value="Apc36109-like_dom_sf"/>
</dbReference>
<proteinExistence type="predicted"/>
<name>A0ABT3DJ67_9BACI</name>
<dbReference type="Pfam" id="PF08958">
    <property type="entry name" value="DUF1871"/>
    <property type="match status" value="1"/>
</dbReference>
<dbReference type="Proteomes" id="UP001526147">
    <property type="component" value="Unassembled WGS sequence"/>
</dbReference>
<dbReference type="InterPro" id="IPR015053">
    <property type="entry name" value="DUF1871"/>
</dbReference>
<comment type="caution">
    <text evidence="1">The sequence shown here is derived from an EMBL/GenBank/DDBJ whole genome shotgun (WGS) entry which is preliminary data.</text>
</comment>
<evidence type="ECO:0000313" key="2">
    <source>
        <dbReference type="Proteomes" id="UP001526147"/>
    </source>
</evidence>
<protein>
    <submittedName>
        <fullName evidence="1">YugE family protein</fullName>
    </submittedName>
</protein>
<organism evidence="1 2">
    <name type="scientific">Metabacillus halosaccharovorans</name>
    <dbReference type="NCBI Taxonomy" id="930124"/>
    <lineage>
        <taxon>Bacteria</taxon>
        <taxon>Bacillati</taxon>
        <taxon>Bacillota</taxon>
        <taxon>Bacilli</taxon>
        <taxon>Bacillales</taxon>
        <taxon>Bacillaceae</taxon>
        <taxon>Metabacillus</taxon>
    </lineage>
</organism>
<sequence>MAVQKIRLSKVKKLEAQQTNLKIMDVLLQWDPLGYGAGHYETEVVDVLQAVHLFEEEMKLARKIQAIYEFSFEEIIPLSDCEKMAGKLLFIKNNSSCEI</sequence>
<gene>
    <name evidence="1" type="ORF">OIH86_14840</name>
</gene>
<dbReference type="Gene3D" id="1.10.340.20">
    <property type="entry name" value="Apc36109-like domain"/>
    <property type="match status" value="1"/>
</dbReference>
<keyword evidence="2" id="KW-1185">Reference proteome</keyword>
<reference evidence="1 2" key="1">
    <citation type="submission" date="2022-10" db="EMBL/GenBank/DDBJ databases">
        <title>Draft genome assembly of moderately radiation resistant bacterium Metabacillus halosaccharovorans.</title>
        <authorList>
            <person name="Pal S."/>
            <person name="Gopinathan A."/>
        </authorList>
    </citation>
    <scope>NUCLEOTIDE SEQUENCE [LARGE SCALE GENOMIC DNA]</scope>
    <source>
        <strain evidence="1 2">VITHBRA001</strain>
    </source>
</reference>
<dbReference type="SUPFAM" id="SSF116922">
    <property type="entry name" value="YugE-like"/>
    <property type="match status" value="1"/>
</dbReference>